<feature type="region of interest" description="Disordered" evidence="1">
    <location>
        <begin position="1"/>
        <end position="61"/>
    </location>
</feature>
<evidence type="ECO:0000256" key="1">
    <source>
        <dbReference type="SAM" id="MobiDB-lite"/>
    </source>
</evidence>
<evidence type="ECO:0000313" key="2">
    <source>
        <dbReference type="EMBL" id="EGR27658.1"/>
    </source>
</evidence>
<dbReference type="Proteomes" id="UP000008983">
    <property type="component" value="Unassembled WGS sequence"/>
</dbReference>
<dbReference type="RefSeq" id="XP_004025110.1">
    <property type="nucleotide sequence ID" value="XM_004025061.1"/>
</dbReference>
<name>G0R4F7_ICHMU</name>
<organism evidence="2 3">
    <name type="scientific">Ichthyophthirius multifiliis</name>
    <name type="common">White spot disease agent</name>
    <name type="synonym">Ich</name>
    <dbReference type="NCBI Taxonomy" id="5932"/>
    <lineage>
        <taxon>Eukaryota</taxon>
        <taxon>Sar</taxon>
        <taxon>Alveolata</taxon>
        <taxon>Ciliophora</taxon>
        <taxon>Intramacronucleata</taxon>
        <taxon>Oligohymenophorea</taxon>
        <taxon>Hymenostomatida</taxon>
        <taxon>Ophryoglenina</taxon>
        <taxon>Ichthyophthirius</taxon>
    </lineage>
</organism>
<protein>
    <submittedName>
        <fullName evidence="2">Uncharacterized protein</fullName>
    </submittedName>
</protein>
<dbReference type="EMBL" id="GL984339">
    <property type="protein sequence ID" value="EGR27658.1"/>
    <property type="molecule type" value="Genomic_DNA"/>
</dbReference>
<gene>
    <name evidence="2" type="ORF">IMG5_191990</name>
</gene>
<evidence type="ECO:0000313" key="3">
    <source>
        <dbReference type="Proteomes" id="UP000008983"/>
    </source>
</evidence>
<dbReference type="GeneID" id="14903726"/>
<accession>G0R4F7</accession>
<sequence length="176" mass="18918">MSLFSANTNQTTGLFNNPGIAQTQTPNLFQNNNQGGGLFQNNPTPPTGGGGIFQNTPQQPAAGGIFTANPLGGGTGLIQNTQQQQTLTGLNLQQQQPQTLGVGIFQPAQNTQQNTTGGIFSNTQQGVQQQQHQQGNKLFQQKLSGNSDEWKKLKAHFITVQNWKKQLDDSSQTAII</sequence>
<feature type="compositionally biased region" description="Polar residues" evidence="1">
    <location>
        <begin position="1"/>
        <end position="26"/>
    </location>
</feature>
<proteinExistence type="predicted"/>
<dbReference type="InParanoid" id="G0R4F7"/>
<reference evidence="2 3" key="1">
    <citation type="submission" date="2011-07" db="EMBL/GenBank/DDBJ databases">
        <authorList>
            <person name="Coyne R."/>
            <person name="Brami D."/>
            <person name="Johnson J."/>
            <person name="Hostetler J."/>
            <person name="Hannick L."/>
            <person name="Clark T."/>
            <person name="Cassidy-Hanley D."/>
            <person name="Inman J."/>
        </authorList>
    </citation>
    <scope>NUCLEOTIDE SEQUENCE [LARGE SCALE GENOMIC DNA]</scope>
    <source>
        <strain evidence="2 3">G5</strain>
    </source>
</reference>
<keyword evidence="3" id="KW-1185">Reference proteome</keyword>
<dbReference type="AlphaFoldDB" id="G0R4F7"/>
<feature type="non-terminal residue" evidence="2">
    <location>
        <position position="176"/>
    </location>
</feature>